<sequence>MKQEEIVNEIRRMCGQTIPTPSLGWHFKYKEQVYIYVVGKDESMIRFCIPFVAGLLSNDKELLKEAVNETNRKVKFIKALLSEKDDAKVSLDYDHKITDKESAKDIVPHIIKALDFAARYLMEKIKG</sequence>
<comment type="caution">
    <text evidence="1">The sequence shown here is derived from an EMBL/GenBank/DDBJ whole genome shotgun (WGS) entry which is preliminary data.</text>
</comment>
<protein>
    <submittedName>
        <fullName evidence="1">Uncharacterized protein</fullName>
    </submittedName>
</protein>
<accession>A0A6I2TVD7</accession>
<reference evidence="1 2" key="1">
    <citation type="submission" date="2019-08" db="EMBL/GenBank/DDBJ databases">
        <title>In-depth cultivation of the pig gut microbiome towards novel bacterial diversity and tailored functional studies.</title>
        <authorList>
            <person name="Wylensek D."/>
            <person name="Hitch T.C.A."/>
            <person name="Clavel T."/>
        </authorList>
    </citation>
    <scope>NUCLEOTIDE SEQUENCE [LARGE SCALE GENOMIC DNA]</scope>
    <source>
        <strain evidence="1 2">LKV-178-WT-2C</strain>
    </source>
</reference>
<gene>
    <name evidence="1" type="ORF">FYJ72_01490</name>
</gene>
<evidence type="ECO:0000313" key="2">
    <source>
        <dbReference type="Proteomes" id="UP000450161"/>
    </source>
</evidence>
<proteinExistence type="predicted"/>
<dbReference type="AlphaFoldDB" id="A0A6I2TVD7"/>
<dbReference type="Proteomes" id="UP000450161">
    <property type="component" value="Unassembled WGS sequence"/>
</dbReference>
<evidence type="ECO:0000313" key="1">
    <source>
        <dbReference type="EMBL" id="MST76393.1"/>
    </source>
</evidence>
<name>A0A6I2TVD7_9BACT</name>
<dbReference type="RefSeq" id="WP_154480166.1">
    <property type="nucleotide sequence ID" value="NZ_VUNF01000002.1"/>
</dbReference>
<organism evidence="1 2">
    <name type="scientific">Segatella copri</name>
    <dbReference type="NCBI Taxonomy" id="165179"/>
    <lineage>
        <taxon>Bacteria</taxon>
        <taxon>Pseudomonadati</taxon>
        <taxon>Bacteroidota</taxon>
        <taxon>Bacteroidia</taxon>
        <taxon>Bacteroidales</taxon>
        <taxon>Prevotellaceae</taxon>
        <taxon>Segatella</taxon>
    </lineage>
</organism>
<dbReference type="EMBL" id="VUNF01000002">
    <property type="protein sequence ID" value="MST76393.1"/>
    <property type="molecule type" value="Genomic_DNA"/>
</dbReference>